<reference evidence="3" key="1">
    <citation type="journal article" date="2019" name="Int. J. Syst. Evol. Microbiol.">
        <title>The Global Catalogue of Microorganisms (GCM) 10K type strain sequencing project: providing services to taxonomists for standard genome sequencing and annotation.</title>
        <authorList>
            <consortium name="The Broad Institute Genomics Platform"/>
            <consortium name="The Broad Institute Genome Sequencing Center for Infectious Disease"/>
            <person name="Wu L."/>
            <person name="Ma J."/>
        </authorList>
    </citation>
    <scope>NUCLEOTIDE SEQUENCE [LARGE SCALE GENOMIC DNA]</scope>
    <source>
        <strain evidence="3">JCM 19015</strain>
    </source>
</reference>
<dbReference type="EMBL" id="BAABLP010000002">
    <property type="protein sequence ID" value="GAA4742624.1"/>
    <property type="molecule type" value="Genomic_DNA"/>
</dbReference>
<evidence type="ECO:0000313" key="3">
    <source>
        <dbReference type="Proteomes" id="UP001500121"/>
    </source>
</evidence>
<feature type="signal peptide" evidence="1">
    <location>
        <begin position="1"/>
        <end position="23"/>
    </location>
</feature>
<evidence type="ECO:0008006" key="4">
    <source>
        <dbReference type="Google" id="ProtNLM"/>
    </source>
</evidence>
<name>A0ABP8YYZ6_9MICO</name>
<protein>
    <recommendedName>
        <fullName evidence="4">NusG domain-containing protein</fullName>
    </recommendedName>
</protein>
<accession>A0ABP8YYZ6</accession>
<keyword evidence="3" id="KW-1185">Reference proteome</keyword>
<organism evidence="2 3">
    <name type="scientific">Amnibacterium soli</name>
    <dbReference type="NCBI Taxonomy" id="1282736"/>
    <lineage>
        <taxon>Bacteria</taxon>
        <taxon>Bacillati</taxon>
        <taxon>Actinomycetota</taxon>
        <taxon>Actinomycetes</taxon>
        <taxon>Micrococcales</taxon>
        <taxon>Microbacteriaceae</taxon>
        <taxon>Amnibacterium</taxon>
    </lineage>
</organism>
<keyword evidence="1" id="KW-0732">Signal</keyword>
<evidence type="ECO:0000256" key="1">
    <source>
        <dbReference type="SAM" id="SignalP"/>
    </source>
</evidence>
<evidence type="ECO:0000313" key="2">
    <source>
        <dbReference type="EMBL" id="GAA4742624.1"/>
    </source>
</evidence>
<proteinExistence type="predicted"/>
<feature type="chain" id="PRO_5046185329" description="NusG domain-containing protein" evidence="1">
    <location>
        <begin position="24"/>
        <end position="110"/>
    </location>
</feature>
<comment type="caution">
    <text evidence="2">The sequence shown here is derived from an EMBL/GenBank/DDBJ whole genome shotgun (WGS) entry which is preliminary data.</text>
</comment>
<dbReference type="RefSeq" id="WP_345480179.1">
    <property type="nucleotide sequence ID" value="NZ_BAABLP010000002.1"/>
</dbReference>
<dbReference type="Proteomes" id="UP001500121">
    <property type="component" value="Unassembled WGS sequence"/>
</dbReference>
<sequence>MQIAKRLGIVALIAAALPLTACSAGPVAQAEQARVVVQVAPSAHPEAYDVHLAQARAGFRSVFTLRSGQTRTVAVPAGWVTVRVAGLCIVPTPASGTTTVRVERTACRVA</sequence>
<gene>
    <name evidence="2" type="ORF">GCM10025783_12530</name>
</gene>